<feature type="transmembrane region" description="Helical" evidence="5">
    <location>
        <begin position="304"/>
        <end position="323"/>
    </location>
</feature>
<feature type="transmembrane region" description="Helical" evidence="5">
    <location>
        <begin position="267"/>
        <end position="284"/>
    </location>
</feature>
<comment type="subcellular location">
    <subcellularLocation>
        <location evidence="1">Membrane</location>
        <topology evidence="1">Multi-pass membrane protein</topology>
    </subcellularLocation>
</comment>
<dbReference type="Pfam" id="PF13515">
    <property type="entry name" value="FUSC_2"/>
    <property type="match status" value="1"/>
</dbReference>
<proteinExistence type="predicted"/>
<feature type="domain" description="Integral membrane bound transporter" evidence="6">
    <location>
        <begin position="186"/>
        <end position="308"/>
    </location>
</feature>
<dbReference type="OrthoDB" id="3829429at2"/>
<evidence type="ECO:0000313" key="7">
    <source>
        <dbReference type="EMBL" id="QJW35259.1"/>
    </source>
</evidence>
<dbReference type="EMBL" id="CP052757">
    <property type="protein sequence ID" value="QJW35259.1"/>
    <property type="molecule type" value="Genomic_DNA"/>
</dbReference>
<feature type="transmembrane region" description="Helical" evidence="5">
    <location>
        <begin position="85"/>
        <end position="103"/>
    </location>
</feature>
<dbReference type="InterPro" id="IPR049453">
    <property type="entry name" value="Memb_transporter_dom"/>
</dbReference>
<keyword evidence="2 5" id="KW-0812">Transmembrane</keyword>
<feature type="transmembrane region" description="Helical" evidence="5">
    <location>
        <begin position="108"/>
        <end position="126"/>
    </location>
</feature>
<organism evidence="7 8">
    <name type="scientific">Cellulosimicrobium protaetiae</name>
    <dbReference type="NCBI Taxonomy" id="2587808"/>
    <lineage>
        <taxon>Bacteria</taxon>
        <taxon>Bacillati</taxon>
        <taxon>Actinomycetota</taxon>
        <taxon>Actinomycetes</taxon>
        <taxon>Micrococcales</taxon>
        <taxon>Promicromonosporaceae</taxon>
        <taxon>Cellulosimicrobium</taxon>
    </lineage>
</organism>
<evidence type="ECO:0000256" key="2">
    <source>
        <dbReference type="ARBA" id="ARBA00022692"/>
    </source>
</evidence>
<dbReference type="AlphaFoldDB" id="A0A6M5UF62"/>
<protein>
    <submittedName>
        <fullName evidence="7">FUSC family protein</fullName>
    </submittedName>
</protein>
<keyword evidence="3 5" id="KW-1133">Transmembrane helix</keyword>
<feature type="transmembrane region" description="Helical" evidence="5">
    <location>
        <begin position="245"/>
        <end position="262"/>
    </location>
</feature>
<evidence type="ECO:0000256" key="5">
    <source>
        <dbReference type="SAM" id="Phobius"/>
    </source>
</evidence>
<dbReference type="GO" id="GO:0016020">
    <property type="term" value="C:membrane"/>
    <property type="evidence" value="ECO:0007669"/>
    <property type="project" value="UniProtKB-SubCell"/>
</dbReference>
<reference evidence="8" key="1">
    <citation type="journal article" date="2022" name="Int. J. Syst. Evol. Microbiol.">
        <title>Cellulosimicrobium protaetiae sp. nov., isolated from the gut of the larva of Protaetia brevitarsis seulensis.</title>
        <authorList>
            <person name="Le Han H."/>
            <person name="Nguyen T.T.H."/>
            <person name="Li Z."/>
            <person name="Shin N.R."/>
            <person name="Kim S.G."/>
        </authorList>
    </citation>
    <scope>NUCLEOTIDE SEQUENCE [LARGE SCALE GENOMIC DNA]</scope>
    <source>
        <strain evidence="8">BI34</strain>
    </source>
</reference>
<accession>A0A6M5UF62</accession>
<evidence type="ECO:0000256" key="1">
    <source>
        <dbReference type="ARBA" id="ARBA00004141"/>
    </source>
</evidence>
<feature type="transmembrane region" description="Helical" evidence="5">
    <location>
        <begin position="61"/>
        <end position="79"/>
    </location>
</feature>
<feature type="transmembrane region" description="Helical" evidence="5">
    <location>
        <begin position="12"/>
        <end position="32"/>
    </location>
</feature>
<evidence type="ECO:0000259" key="6">
    <source>
        <dbReference type="Pfam" id="PF13515"/>
    </source>
</evidence>
<evidence type="ECO:0000256" key="3">
    <source>
        <dbReference type="ARBA" id="ARBA00022989"/>
    </source>
</evidence>
<sequence length="338" mass="33791">MTPQPPPVAWSWSRVLLGLAYVAPAAVVALTLDPARGLVVAVGVLPAAALPLRGPRRRRALVVLVGAVAGVSLLLGSLVGGTPPLAVLTILALCVAVATATAVPERRLAPLALGLGVPLVGAGLSLDGPAVGAQAAALLVAGSVYAWLVSLAWPVTPAPPRSHRPPPSPGTAALYGLQVGFAGATAAALGFAAGIDHPGWAPTAALLVSRPRWDALRNRGVGRAVAVLAGALLACAVAATAPPPVVLAAVAVVAIGGAAATAGSRWYVLPFFSTLLVLSLLLVHDDAPSAHWFVERVGETLVGVGLAISAAWLVPRVAARIAARSAARSGARQQQSHD</sequence>
<feature type="transmembrane region" description="Helical" evidence="5">
    <location>
        <begin position="132"/>
        <end position="155"/>
    </location>
</feature>
<name>A0A6M5UF62_9MICO</name>
<evidence type="ECO:0000256" key="4">
    <source>
        <dbReference type="ARBA" id="ARBA00023136"/>
    </source>
</evidence>
<gene>
    <name evidence="7" type="ORF">FIC82_002605</name>
</gene>
<dbReference type="KEGG" id="cprt:FIC82_002605"/>
<evidence type="ECO:0000313" key="8">
    <source>
        <dbReference type="Proteomes" id="UP000451354"/>
    </source>
</evidence>
<dbReference type="RefSeq" id="WP_154797443.1">
    <property type="nucleotide sequence ID" value="NZ_CP052757.1"/>
</dbReference>
<dbReference type="Proteomes" id="UP000451354">
    <property type="component" value="Chromosome"/>
</dbReference>
<keyword evidence="4 5" id="KW-0472">Membrane</keyword>
<keyword evidence="8" id="KW-1185">Reference proteome</keyword>